<organism evidence="1 2">
    <name type="scientific">Trachymyrmex septentrionalis</name>
    <dbReference type="NCBI Taxonomy" id="34720"/>
    <lineage>
        <taxon>Eukaryota</taxon>
        <taxon>Metazoa</taxon>
        <taxon>Ecdysozoa</taxon>
        <taxon>Arthropoda</taxon>
        <taxon>Hexapoda</taxon>
        <taxon>Insecta</taxon>
        <taxon>Pterygota</taxon>
        <taxon>Neoptera</taxon>
        <taxon>Endopterygota</taxon>
        <taxon>Hymenoptera</taxon>
        <taxon>Apocrita</taxon>
        <taxon>Aculeata</taxon>
        <taxon>Formicoidea</taxon>
        <taxon>Formicidae</taxon>
        <taxon>Myrmicinae</taxon>
        <taxon>Trachymyrmex</taxon>
    </lineage>
</organism>
<dbReference type="STRING" id="34720.A0A151K1S1"/>
<dbReference type="AlphaFoldDB" id="A0A151K1S1"/>
<proteinExistence type="predicted"/>
<name>A0A151K1S1_9HYME</name>
<accession>A0A151K1S1</accession>
<evidence type="ECO:0000313" key="2">
    <source>
        <dbReference type="Proteomes" id="UP000078541"/>
    </source>
</evidence>
<dbReference type="PANTHER" id="PTHR31511:SF12">
    <property type="entry name" value="RHO TERMINATION FACTOR N-TERMINAL DOMAIN-CONTAINING PROTEIN"/>
    <property type="match status" value="1"/>
</dbReference>
<reference evidence="1 2" key="1">
    <citation type="submission" date="2016-03" db="EMBL/GenBank/DDBJ databases">
        <title>Trachymyrmex septentrionalis WGS genome.</title>
        <authorList>
            <person name="Nygaard S."/>
            <person name="Hu H."/>
            <person name="Boomsma J."/>
            <person name="Zhang G."/>
        </authorList>
    </citation>
    <scope>NUCLEOTIDE SEQUENCE [LARGE SCALE GENOMIC DNA]</scope>
    <source>
        <strain evidence="1">Tsep2-gDNA-1</strain>
        <tissue evidence="1">Whole body</tissue>
    </source>
</reference>
<keyword evidence="2" id="KW-1185">Reference proteome</keyword>
<protein>
    <recommendedName>
        <fullName evidence="3">USP domain-containing protein</fullName>
    </recommendedName>
</protein>
<dbReference type="EMBL" id="KQ981218">
    <property type="protein sequence ID" value="KYN44474.1"/>
    <property type="molecule type" value="Genomic_DNA"/>
</dbReference>
<evidence type="ECO:0000313" key="1">
    <source>
        <dbReference type="EMBL" id="KYN44474.1"/>
    </source>
</evidence>
<sequence>MSTAFNGEFATKDKRANKSIITKNSELYRYTDLREWYERHIIEPTLMSLEEFQRSKSHPYYMIVLNIASIEFPMTLKNISRFERLNGISINVYSIENKQVLPLRLPSDKKEKHVNVLYMQDPRDNGVKHFAWFARQLQNLAHHEKNIISANVPIETLSKEQWKAYYSSYLNKDKLKIFLYEYVDCVEKLQNTRLSPHELFFSSLTGGTVSESDYAHVAKASSGSDSPFERSAFSDLYLKTNVLLLRRCNLCYTPNFENDANFDASAIAPDSPIGYILKIDLEYPQYLHDRHIDLPFYSTRDKSPGKRKHKLLATLYDKQHYVIHYLRVTKIHWMLQFAQSPNFHSRRVFAENLIAVKLRKLEVKFNKQIYVNGQRVRASREQKKILSLMKDENNDAIMTEFVGLRAKMYAVRVDGKKDTKKVKGVKNNVVARTFDDYTRCSNKEIEMTRRQSCTIIELTSSILVIYKVISAIFYKGEEMNYTCILRADKKSEWCYSNDSQIIEKKWPKGAQGVYILIFEQIK</sequence>
<gene>
    <name evidence="1" type="ORF">ALC56_01072</name>
</gene>
<evidence type="ECO:0008006" key="3">
    <source>
        <dbReference type="Google" id="ProtNLM"/>
    </source>
</evidence>
<dbReference type="Proteomes" id="UP000078541">
    <property type="component" value="Unassembled WGS sequence"/>
</dbReference>
<dbReference type="PANTHER" id="PTHR31511">
    <property type="entry name" value="PROTEIN CBG23764"/>
    <property type="match status" value="1"/>
</dbReference>